<dbReference type="AlphaFoldDB" id="Q4SS77"/>
<reference evidence="2" key="1">
    <citation type="journal article" date="2004" name="Nature">
        <title>Genome duplication in the teleost fish Tetraodon nigroviridis reveals the early vertebrate proto-karyotype.</title>
        <authorList>
            <person name="Jaillon O."/>
            <person name="Aury J.-M."/>
            <person name="Brunet F."/>
            <person name="Petit J.-L."/>
            <person name="Stange-Thomann N."/>
            <person name="Mauceli E."/>
            <person name="Bouneau L."/>
            <person name="Fischer C."/>
            <person name="Ozouf-Costaz C."/>
            <person name="Bernot A."/>
            <person name="Nicaud S."/>
            <person name="Jaffe D."/>
            <person name="Fisher S."/>
            <person name="Lutfalla G."/>
            <person name="Dossat C."/>
            <person name="Segurens B."/>
            <person name="Dasilva C."/>
            <person name="Salanoubat M."/>
            <person name="Levy M."/>
            <person name="Boudet N."/>
            <person name="Castellano S."/>
            <person name="Anthouard V."/>
            <person name="Jubin C."/>
            <person name="Castelli V."/>
            <person name="Katinka M."/>
            <person name="Vacherie B."/>
            <person name="Biemont C."/>
            <person name="Skalli Z."/>
            <person name="Cattolico L."/>
            <person name="Poulain J."/>
            <person name="De Berardinis V."/>
            <person name="Cruaud C."/>
            <person name="Duprat S."/>
            <person name="Brottier P."/>
            <person name="Coutanceau J.-P."/>
            <person name="Gouzy J."/>
            <person name="Parra G."/>
            <person name="Lardier G."/>
            <person name="Chapple C."/>
            <person name="McKernan K.J."/>
            <person name="McEwan P."/>
            <person name="Bosak S."/>
            <person name="Kellis M."/>
            <person name="Volff J.-N."/>
            <person name="Guigo R."/>
            <person name="Zody M.C."/>
            <person name="Mesirov J."/>
            <person name="Lindblad-Toh K."/>
            <person name="Birren B."/>
            <person name="Nusbaum C."/>
            <person name="Kahn D."/>
            <person name="Robinson-Rechavi M."/>
            <person name="Laudet V."/>
            <person name="Schachter V."/>
            <person name="Quetier F."/>
            <person name="Saurin W."/>
            <person name="Scarpelli C."/>
            <person name="Wincker P."/>
            <person name="Lander E.S."/>
            <person name="Weissenbach J."/>
            <person name="Roest Crollius H."/>
        </authorList>
    </citation>
    <scope>NUCLEOTIDE SEQUENCE [LARGE SCALE GENOMIC DNA]</scope>
</reference>
<evidence type="ECO:0000256" key="1">
    <source>
        <dbReference type="SAM" id="MobiDB-lite"/>
    </source>
</evidence>
<evidence type="ECO:0000313" key="2">
    <source>
        <dbReference type="EMBL" id="CAF96505.1"/>
    </source>
</evidence>
<dbReference type="EMBL" id="CAAE01014479">
    <property type="protein sequence ID" value="CAF96505.1"/>
    <property type="molecule type" value="Genomic_DNA"/>
</dbReference>
<protein>
    <submittedName>
        <fullName evidence="2">Chromosome 11 SCAF14479, whole genome shotgun sequence</fullName>
    </submittedName>
</protein>
<organism evidence="2">
    <name type="scientific">Tetraodon nigroviridis</name>
    <name type="common">Spotted green pufferfish</name>
    <name type="synonym">Chelonodon nigroviridis</name>
    <dbReference type="NCBI Taxonomy" id="99883"/>
    <lineage>
        <taxon>Eukaryota</taxon>
        <taxon>Metazoa</taxon>
        <taxon>Chordata</taxon>
        <taxon>Craniata</taxon>
        <taxon>Vertebrata</taxon>
        <taxon>Euteleostomi</taxon>
        <taxon>Actinopterygii</taxon>
        <taxon>Neopterygii</taxon>
        <taxon>Teleostei</taxon>
        <taxon>Neoteleostei</taxon>
        <taxon>Acanthomorphata</taxon>
        <taxon>Eupercaria</taxon>
        <taxon>Tetraodontiformes</taxon>
        <taxon>Tetradontoidea</taxon>
        <taxon>Tetraodontidae</taxon>
        <taxon>Tetraodon</taxon>
    </lineage>
</organism>
<name>Q4SS77_TETNG</name>
<reference evidence="2" key="2">
    <citation type="submission" date="2004-02" db="EMBL/GenBank/DDBJ databases">
        <authorList>
            <consortium name="Genoscope"/>
            <consortium name="Whitehead Institute Centre for Genome Research"/>
        </authorList>
    </citation>
    <scope>NUCLEOTIDE SEQUENCE</scope>
</reference>
<accession>Q4SS77</accession>
<feature type="region of interest" description="Disordered" evidence="1">
    <location>
        <begin position="1"/>
        <end position="34"/>
    </location>
</feature>
<gene>
    <name evidence="2" type="ORF">GSTENG00013565001</name>
</gene>
<sequence>MGHSLSPADEERPLHNHRAQRRGQERVRSLRTAPLRMHRWGKQERVGKVQIRLC</sequence>
<proteinExistence type="predicted"/>
<dbReference type="KEGG" id="tng:GSTEN00013565G001"/>